<protein>
    <submittedName>
        <fullName evidence="1">Uncharacterized protein</fullName>
    </submittedName>
</protein>
<name>A0ACB8WZZ2_9TELE</name>
<dbReference type="EMBL" id="CM041534">
    <property type="protein sequence ID" value="KAI3373306.1"/>
    <property type="molecule type" value="Genomic_DNA"/>
</dbReference>
<evidence type="ECO:0000313" key="2">
    <source>
        <dbReference type="Proteomes" id="UP000831701"/>
    </source>
</evidence>
<evidence type="ECO:0000313" key="1">
    <source>
        <dbReference type="EMBL" id="KAI3373306.1"/>
    </source>
</evidence>
<organism evidence="1 2">
    <name type="scientific">Scortum barcoo</name>
    <name type="common">barcoo grunter</name>
    <dbReference type="NCBI Taxonomy" id="214431"/>
    <lineage>
        <taxon>Eukaryota</taxon>
        <taxon>Metazoa</taxon>
        <taxon>Chordata</taxon>
        <taxon>Craniata</taxon>
        <taxon>Vertebrata</taxon>
        <taxon>Euteleostomi</taxon>
        <taxon>Actinopterygii</taxon>
        <taxon>Neopterygii</taxon>
        <taxon>Teleostei</taxon>
        <taxon>Neoteleostei</taxon>
        <taxon>Acanthomorphata</taxon>
        <taxon>Eupercaria</taxon>
        <taxon>Centrarchiformes</taxon>
        <taxon>Terapontoidei</taxon>
        <taxon>Terapontidae</taxon>
        <taxon>Scortum</taxon>
    </lineage>
</organism>
<reference evidence="1" key="1">
    <citation type="submission" date="2022-04" db="EMBL/GenBank/DDBJ databases">
        <title>Jade perch genome.</title>
        <authorList>
            <person name="Chao B."/>
        </authorList>
    </citation>
    <scope>NUCLEOTIDE SEQUENCE</scope>
    <source>
        <strain evidence="1">CB-2022</strain>
    </source>
</reference>
<proteinExistence type="predicted"/>
<comment type="caution">
    <text evidence="1">The sequence shown here is derived from an EMBL/GenBank/DDBJ whole genome shotgun (WGS) entry which is preliminary data.</text>
</comment>
<dbReference type="Proteomes" id="UP000831701">
    <property type="component" value="Chromosome 4"/>
</dbReference>
<sequence length="142" mass="16002">MSWRSKTVQTQEQYLTVIVVFVDQKGCRMFTSVKAFEGQQYSTLKRQCLQSGLLFEDPRFPAMDDSLFYQGNRIGRVVWKRPRVIDDLTNTRPGSARNSDVGPPSSRLTTRRKVHEGPVQCGLGSSRGGGLDDPIPGPKLWQ</sequence>
<keyword evidence="2" id="KW-1185">Reference proteome</keyword>
<accession>A0ACB8WZZ2</accession>
<gene>
    <name evidence="1" type="ORF">L3Q82_006602</name>
</gene>